<name>A0A0F8XJ29_9ZZZZ</name>
<dbReference type="Gene3D" id="3.40.50.280">
    <property type="entry name" value="Cobalamin-binding domain"/>
    <property type="match status" value="1"/>
</dbReference>
<comment type="caution">
    <text evidence="4">The sequence shown here is derived from an EMBL/GenBank/DDBJ whole genome shotgun (WGS) entry which is preliminary data.</text>
</comment>
<dbReference type="Pfam" id="PF02310">
    <property type="entry name" value="B12-binding"/>
    <property type="match status" value="1"/>
</dbReference>
<dbReference type="GO" id="GO:0031419">
    <property type="term" value="F:cobalamin binding"/>
    <property type="evidence" value="ECO:0007669"/>
    <property type="project" value="InterPro"/>
</dbReference>
<sequence>MSKDVDLISRITKSVSSLDVEELRFVLSEAFKAGLSGIDIVTEGIKEGIKRSGDIGLIVAAEVLKDEINKLIVDEKQKIKKSYQKFSGKVIIGTVEGDIHDLGKNIMVALMEGLGIEVEDLGVDIPPKIFVEKAKLSEVKVIGLSCLLTITTLSIKQTIAELEKADIRKNVKIIIGGAGTSRELADNVNADAYAKNAFDGLKIIEKWMLKRS</sequence>
<dbReference type="InterPro" id="IPR036724">
    <property type="entry name" value="Cobalamin-bd_sf"/>
</dbReference>
<dbReference type="PROSITE" id="PS51332">
    <property type="entry name" value="B12_BINDING"/>
    <property type="match status" value="1"/>
</dbReference>
<dbReference type="GO" id="GO:0046872">
    <property type="term" value="F:metal ion binding"/>
    <property type="evidence" value="ECO:0007669"/>
    <property type="project" value="UniProtKB-KW"/>
</dbReference>
<accession>A0A0F8XJ29</accession>
<dbReference type="InterPro" id="IPR050554">
    <property type="entry name" value="Met_Synthase/Corrinoid"/>
</dbReference>
<dbReference type="PANTHER" id="PTHR45833:SF1">
    <property type="entry name" value="METHIONINE SYNTHASE"/>
    <property type="match status" value="1"/>
</dbReference>
<feature type="domain" description="B12-binding" evidence="3">
    <location>
        <begin position="87"/>
        <end position="212"/>
    </location>
</feature>
<keyword evidence="1" id="KW-0479">Metal-binding</keyword>
<proteinExistence type="predicted"/>
<dbReference type="EMBL" id="LAZR01062646">
    <property type="protein sequence ID" value="KKK61095.1"/>
    <property type="molecule type" value="Genomic_DNA"/>
</dbReference>
<dbReference type="InterPro" id="IPR006158">
    <property type="entry name" value="Cobalamin-bd"/>
</dbReference>
<evidence type="ECO:0000259" key="3">
    <source>
        <dbReference type="PROSITE" id="PS51332"/>
    </source>
</evidence>
<gene>
    <name evidence="4" type="ORF">LCGC14_3017760</name>
</gene>
<reference evidence="4" key="1">
    <citation type="journal article" date="2015" name="Nature">
        <title>Complex archaea that bridge the gap between prokaryotes and eukaryotes.</title>
        <authorList>
            <person name="Spang A."/>
            <person name="Saw J.H."/>
            <person name="Jorgensen S.L."/>
            <person name="Zaremba-Niedzwiedzka K."/>
            <person name="Martijn J."/>
            <person name="Lind A.E."/>
            <person name="van Eijk R."/>
            <person name="Schleper C."/>
            <person name="Guy L."/>
            <person name="Ettema T.J."/>
        </authorList>
    </citation>
    <scope>NUCLEOTIDE SEQUENCE</scope>
</reference>
<protein>
    <recommendedName>
        <fullName evidence="3">B12-binding domain-containing protein</fullName>
    </recommendedName>
</protein>
<dbReference type="GO" id="GO:0050667">
    <property type="term" value="P:homocysteine metabolic process"/>
    <property type="evidence" value="ECO:0007669"/>
    <property type="project" value="TreeGrafter"/>
</dbReference>
<organism evidence="4">
    <name type="scientific">marine sediment metagenome</name>
    <dbReference type="NCBI Taxonomy" id="412755"/>
    <lineage>
        <taxon>unclassified sequences</taxon>
        <taxon>metagenomes</taxon>
        <taxon>ecological metagenomes</taxon>
    </lineage>
</organism>
<dbReference type="SUPFAM" id="SSF52242">
    <property type="entry name" value="Cobalamin (vitamin B12)-binding domain"/>
    <property type="match status" value="1"/>
</dbReference>
<dbReference type="GO" id="GO:0005829">
    <property type="term" value="C:cytosol"/>
    <property type="evidence" value="ECO:0007669"/>
    <property type="project" value="TreeGrafter"/>
</dbReference>
<dbReference type="GO" id="GO:0008705">
    <property type="term" value="F:methionine synthase activity"/>
    <property type="evidence" value="ECO:0007669"/>
    <property type="project" value="TreeGrafter"/>
</dbReference>
<dbReference type="GO" id="GO:0046653">
    <property type="term" value="P:tetrahydrofolate metabolic process"/>
    <property type="evidence" value="ECO:0007669"/>
    <property type="project" value="TreeGrafter"/>
</dbReference>
<keyword evidence="2" id="KW-0170">Cobalt</keyword>
<dbReference type="AlphaFoldDB" id="A0A0F8XJ29"/>
<dbReference type="PANTHER" id="PTHR45833">
    <property type="entry name" value="METHIONINE SYNTHASE"/>
    <property type="match status" value="1"/>
</dbReference>
<evidence type="ECO:0000256" key="1">
    <source>
        <dbReference type="ARBA" id="ARBA00022723"/>
    </source>
</evidence>
<evidence type="ECO:0000256" key="2">
    <source>
        <dbReference type="ARBA" id="ARBA00023285"/>
    </source>
</evidence>
<evidence type="ECO:0000313" key="4">
    <source>
        <dbReference type="EMBL" id="KKK61095.1"/>
    </source>
</evidence>